<proteinExistence type="inferred from homology"/>
<comment type="caution">
    <text evidence="3">The sequence shown here is derived from an EMBL/GenBank/DDBJ whole genome shotgun (WGS) entry which is preliminary data.</text>
</comment>
<dbReference type="Proteomes" id="UP001589867">
    <property type="component" value="Unassembled WGS sequence"/>
</dbReference>
<accession>A0ABV6LY40</accession>
<dbReference type="PANTHER" id="PTHR42993">
    <property type="entry name" value="MAOC-LIKE DEHYDRATASE DOMAIN-CONTAINING PROTEIN"/>
    <property type="match status" value="1"/>
</dbReference>
<dbReference type="InterPro" id="IPR039375">
    <property type="entry name" value="NodN-like"/>
</dbReference>
<reference evidence="3 4" key="1">
    <citation type="submission" date="2024-09" db="EMBL/GenBank/DDBJ databases">
        <authorList>
            <person name="Sun Q."/>
            <person name="Mori K."/>
        </authorList>
    </citation>
    <scope>NUCLEOTIDE SEQUENCE [LARGE SCALE GENOMIC DNA]</scope>
    <source>
        <strain evidence="3 4">TBRC 3947</strain>
    </source>
</reference>
<organism evidence="3 4">
    <name type="scientific">Phytohabitans kaempferiae</name>
    <dbReference type="NCBI Taxonomy" id="1620943"/>
    <lineage>
        <taxon>Bacteria</taxon>
        <taxon>Bacillati</taxon>
        <taxon>Actinomycetota</taxon>
        <taxon>Actinomycetes</taxon>
        <taxon>Micromonosporales</taxon>
        <taxon>Micromonosporaceae</taxon>
    </lineage>
</organism>
<keyword evidence="4" id="KW-1185">Reference proteome</keyword>
<protein>
    <submittedName>
        <fullName evidence="3">MaoC family dehydratase</fullName>
    </submittedName>
</protein>
<dbReference type="PANTHER" id="PTHR42993:SF1">
    <property type="entry name" value="MAOC-LIKE DEHYDRATASE DOMAIN-CONTAINING PROTEIN"/>
    <property type="match status" value="1"/>
</dbReference>
<dbReference type="InterPro" id="IPR002539">
    <property type="entry name" value="MaoC-like_dom"/>
</dbReference>
<comment type="similarity">
    <text evidence="1">Belongs to the enoyl-CoA hydratase/isomerase family.</text>
</comment>
<sequence>MRVFDSPAALASCVGETLGASDWLTVDQRRIDLFAEATDDHQWIHVDPTRAEGGPFGRTIAHGYLTLSLLPHLVAQIYRVDGVRMAINYGLNRARFPHPVPVGSRVRASSRLAAADIVDGGIQAVLVSTVEIDGVSKPACVADTVTRYYALTSS</sequence>
<dbReference type="InterPro" id="IPR029069">
    <property type="entry name" value="HotDog_dom_sf"/>
</dbReference>
<dbReference type="SUPFAM" id="SSF54637">
    <property type="entry name" value="Thioesterase/thiol ester dehydrase-isomerase"/>
    <property type="match status" value="1"/>
</dbReference>
<feature type="domain" description="MaoC-like" evidence="2">
    <location>
        <begin position="13"/>
        <end position="122"/>
    </location>
</feature>
<evidence type="ECO:0000313" key="3">
    <source>
        <dbReference type="EMBL" id="MFC0527326.1"/>
    </source>
</evidence>
<dbReference type="Pfam" id="PF01575">
    <property type="entry name" value="MaoC_dehydratas"/>
    <property type="match status" value="1"/>
</dbReference>
<dbReference type="RefSeq" id="WP_377247003.1">
    <property type="nucleotide sequence ID" value="NZ_JBHLUH010000007.1"/>
</dbReference>
<name>A0ABV6LY40_9ACTN</name>
<evidence type="ECO:0000313" key="4">
    <source>
        <dbReference type="Proteomes" id="UP001589867"/>
    </source>
</evidence>
<dbReference type="CDD" id="cd03450">
    <property type="entry name" value="NodN"/>
    <property type="match status" value="1"/>
</dbReference>
<evidence type="ECO:0000256" key="1">
    <source>
        <dbReference type="ARBA" id="ARBA00005254"/>
    </source>
</evidence>
<dbReference type="EMBL" id="JBHLUH010000007">
    <property type="protein sequence ID" value="MFC0527326.1"/>
    <property type="molecule type" value="Genomic_DNA"/>
</dbReference>
<evidence type="ECO:0000259" key="2">
    <source>
        <dbReference type="Pfam" id="PF01575"/>
    </source>
</evidence>
<gene>
    <name evidence="3" type="ORF">ACFFIA_06600</name>
</gene>
<dbReference type="Gene3D" id="3.10.129.10">
    <property type="entry name" value="Hotdog Thioesterase"/>
    <property type="match status" value="1"/>
</dbReference>